<sequence length="408" mass="46817">MTILCKILFKGEIEEGFNKGEVIKNLADILGVDASKAPVLFTGRTVSLAKDLNEEEMLKKASQFMAIGLKIDIKKEVFDSTQTSTQESFSKEELTKKISSVGKKIFNKETLKSFTEQAEKIKDASVNFSKRSSSEVPSNDTDENLPKNASDKKSINWQNKYFSIVTSFSFFVATIAIISSITFSSSTLMGHLNSSKIEESSGLPTYEDLKGSLEQKELSRYEPADAEYDTSDSEAKIKNEINRKDYIEKINSYFIDVEKNINSYAKILSQQSVKEYGSERLKDNIQRYNEFGYKYYQADKYEVWKSIIQFTDNMSNDAGDVSELKDGDYRKQEWEVTISWFLDKYEQKVQNHQKEQQNIDEETVRLKQESSEALLYALYSFAIFMVFTLILTLLRIEKNTRGDSLTTR</sequence>
<feature type="transmembrane region" description="Helical" evidence="3">
    <location>
        <begin position="161"/>
        <end position="183"/>
    </location>
</feature>
<protein>
    <submittedName>
        <fullName evidence="5">Uncharacterized protein</fullName>
    </submittedName>
</protein>
<gene>
    <name evidence="4" type="ORF">ESZ26_05125</name>
    <name evidence="5" type="ORF">ESZ27_02705</name>
</gene>
<dbReference type="Proteomes" id="UP000321525">
    <property type="component" value="Unassembled WGS sequence"/>
</dbReference>
<feature type="coiled-coil region" evidence="1">
    <location>
        <begin position="342"/>
        <end position="372"/>
    </location>
</feature>
<evidence type="ECO:0000313" key="5">
    <source>
        <dbReference type="EMBL" id="TWX71326.1"/>
    </source>
</evidence>
<evidence type="ECO:0000313" key="7">
    <source>
        <dbReference type="Proteomes" id="UP000321917"/>
    </source>
</evidence>
<dbReference type="OrthoDB" id="9812349at2"/>
<keyword evidence="6" id="KW-1185">Reference proteome</keyword>
<evidence type="ECO:0000256" key="1">
    <source>
        <dbReference type="SAM" id="Coils"/>
    </source>
</evidence>
<dbReference type="Proteomes" id="UP000321917">
    <property type="component" value="Unassembled WGS sequence"/>
</dbReference>
<dbReference type="RefSeq" id="WP_146798603.1">
    <property type="nucleotide sequence ID" value="NZ_VOLP01000006.1"/>
</dbReference>
<accession>A0A5C6QQ69</accession>
<dbReference type="EMBL" id="VOLR01000005">
    <property type="protein sequence ID" value="TWX61994.1"/>
    <property type="molecule type" value="Genomic_DNA"/>
</dbReference>
<feature type="transmembrane region" description="Helical" evidence="3">
    <location>
        <begin position="373"/>
        <end position="394"/>
    </location>
</feature>
<keyword evidence="3" id="KW-0472">Membrane</keyword>
<keyword evidence="1" id="KW-0175">Coiled coil</keyword>
<dbReference type="AlphaFoldDB" id="A0A5C6QQ69"/>
<evidence type="ECO:0000313" key="4">
    <source>
        <dbReference type="EMBL" id="TWX61994.1"/>
    </source>
</evidence>
<keyword evidence="3" id="KW-1133">Transmembrane helix</keyword>
<proteinExistence type="predicted"/>
<feature type="region of interest" description="Disordered" evidence="2">
    <location>
        <begin position="129"/>
        <end position="150"/>
    </location>
</feature>
<organism evidence="5 7">
    <name type="scientific">Colwellia hornerae</name>
    <dbReference type="NCBI Taxonomy" id="89402"/>
    <lineage>
        <taxon>Bacteria</taxon>
        <taxon>Pseudomonadati</taxon>
        <taxon>Pseudomonadota</taxon>
        <taxon>Gammaproteobacteria</taxon>
        <taxon>Alteromonadales</taxon>
        <taxon>Colwelliaceae</taxon>
        <taxon>Colwellia</taxon>
    </lineage>
</organism>
<dbReference type="EMBL" id="VOLQ01000003">
    <property type="protein sequence ID" value="TWX71326.1"/>
    <property type="molecule type" value="Genomic_DNA"/>
</dbReference>
<evidence type="ECO:0000256" key="3">
    <source>
        <dbReference type="SAM" id="Phobius"/>
    </source>
</evidence>
<evidence type="ECO:0000256" key="2">
    <source>
        <dbReference type="SAM" id="MobiDB-lite"/>
    </source>
</evidence>
<comment type="caution">
    <text evidence="5">The sequence shown here is derived from an EMBL/GenBank/DDBJ whole genome shotgun (WGS) entry which is preliminary data.</text>
</comment>
<keyword evidence="3" id="KW-0812">Transmembrane</keyword>
<reference evidence="5 7" key="1">
    <citation type="submission" date="2019-07" db="EMBL/GenBank/DDBJ databases">
        <title>Genomes of sea-ice associated Colwellia species.</title>
        <authorList>
            <person name="Bowman J.P."/>
        </authorList>
    </citation>
    <scope>NUCLEOTIDE SEQUENCE [LARGE SCALE GENOMIC DNA]</scope>
    <source>
        <strain evidence="4 6">ACAM 607</strain>
        <strain evidence="5 7">IC036</strain>
    </source>
</reference>
<feature type="compositionally biased region" description="Polar residues" evidence="2">
    <location>
        <begin position="129"/>
        <end position="139"/>
    </location>
</feature>
<evidence type="ECO:0000313" key="6">
    <source>
        <dbReference type="Proteomes" id="UP000321525"/>
    </source>
</evidence>
<name>A0A5C6QQ69_9GAMM</name>